<dbReference type="AlphaFoldDB" id="A0A975RYC8"/>
<evidence type="ECO:0000256" key="10">
    <source>
        <dbReference type="ARBA" id="ARBA00023299"/>
    </source>
</evidence>
<keyword evidence="7" id="KW-0479">Metal-binding</keyword>
<comment type="catalytic activity">
    <reaction evidence="12">
        <text>O-phospho-L-serine + H2O = L-serine + phosphate</text>
        <dbReference type="Rhea" id="RHEA:21208"/>
        <dbReference type="ChEBI" id="CHEBI:15377"/>
        <dbReference type="ChEBI" id="CHEBI:33384"/>
        <dbReference type="ChEBI" id="CHEBI:43474"/>
        <dbReference type="ChEBI" id="CHEBI:57524"/>
        <dbReference type="EC" id="3.1.3.3"/>
    </reaction>
</comment>
<dbReference type="Gene3D" id="3.40.50.1000">
    <property type="entry name" value="HAD superfamily/HAD-like"/>
    <property type="match status" value="1"/>
</dbReference>
<dbReference type="SFLD" id="SFLDF00029">
    <property type="entry name" value="phosphoserine_phosphatase"/>
    <property type="match status" value="1"/>
</dbReference>
<evidence type="ECO:0000256" key="13">
    <source>
        <dbReference type="ARBA" id="ARBA00048523"/>
    </source>
</evidence>
<protein>
    <recommendedName>
        <fullName evidence="5">Phosphoserine phosphatase</fullName>
        <ecNumber evidence="4">3.1.3.3</ecNumber>
    </recommendedName>
    <alternativeName>
        <fullName evidence="11">O-phosphoserine phosphohydrolase</fullName>
    </alternativeName>
</protein>
<reference evidence="15 16" key="1">
    <citation type="submission" date="2021-06" db="EMBL/GenBank/DDBJ databases">
        <title>Bradyrhizobium sp. S2-11-4 Genome sequencing.</title>
        <authorList>
            <person name="Jin L."/>
        </authorList>
    </citation>
    <scope>NUCLEOTIDE SEQUENCE [LARGE SCALE GENOMIC DNA]</scope>
    <source>
        <strain evidence="15 16">S2-11-4</strain>
    </source>
</reference>
<evidence type="ECO:0000256" key="12">
    <source>
        <dbReference type="ARBA" id="ARBA00048138"/>
    </source>
</evidence>
<evidence type="ECO:0000313" key="16">
    <source>
        <dbReference type="Proteomes" id="UP000676951"/>
    </source>
</evidence>
<dbReference type="GO" id="GO:0006564">
    <property type="term" value="P:L-serine biosynthetic process"/>
    <property type="evidence" value="ECO:0007669"/>
    <property type="project" value="UniProtKB-KW"/>
</dbReference>
<evidence type="ECO:0000256" key="11">
    <source>
        <dbReference type="ARBA" id="ARBA00031693"/>
    </source>
</evidence>
<dbReference type="Proteomes" id="UP000676951">
    <property type="component" value="Chromosome"/>
</dbReference>
<dbReference type="GO" id="GO:0000287">
    <property type="term" value="F:magnesium ion binding"/>
    <property type="evidence" value="ECO:0007669"/>
    <property type="project" value="TreeGrafter"/>
</dbReference>
<dbReference type="NCBIfam" id="TIGR00338">
    <property type="entry name" value="serB"/>
    <property type="match status" value="1"/>
</dbReference>
<dbReference type="InterPro" id="IPR050582">
    <property type="entry name" value="HAD-like_SerB"/>
</dbReference>
<keyword evidence="10" id="KW-0718">Serine biosynthesis</keyword>
<gene>
    <name evidence="15" type="primary">serB</name>
    <name evidence="15" type="ORF">KMZ93_07380</name>
</gene>
<dbReference type="EMBL" id="CP076136">
    <property type="protein sequence ID" value="QWG24705.1"/>
    <property type="molecule type" value="Genomic_DNA"/>
</dbReference>
<evidence type="ECO:0000256" key="7">
    <source>
        <dbReference type="ARBA" id="ARBA00022723"/>
    </source>
</evidence>
<dbReference type="RefSeq" id="WP_215605448.1">
    <property type="nucleotide sequence ID" value="NZ_CP076136.1"/>
</dbReference>
<dbReference type="SFLD" id="SFLDG01136">
    <property type="entry name" value="C1.6:_Phosphoserine_Phosphatas"/>
    <property type="match status" value="1"/>
</dbReference>
<dbReference type="Pfam" id="PF12710">
    <property type="entry name" value="HAD"/>
    <property type="match status" value="1"/>
</dbReference>
<dbReference type="PANTHER" id="PTHR43344:SF2">
    <property type="entry name" value="PHOSPHOSERINE PHOSPHATASE"/>
    <property type="match status" value="1"/>
</dbReference>
<keyword evidence="6" id="KW-0028">Amino-acid biosynthesis</keyword>
<feature type="active site" description="Proton donor" evidence="14">
    <location>
        <position position="94"/>
    </location>
</feature>
<dbReference type="GO" id="GO:0036424">
    <property type="term" value="F:L-phosphoserine phosphatase activity"/>
    <property type="evidence" value="ECO:0007669"/>
    <property type="project" value="InterPro"/>
</dbReference>
<name>A0A975RYC8_9BRAD</name>
<evidence type="ECO:0000256" key="2">
    <source>
        <dbReference type="ARBA" id="ARBA00005135"/>
    </source>
</evidence>
<evidence type="ECO:0000256" key="6">
    <source>
        <dbReference type="ARBA" id="ARBA00022605"/>
    </source>
</evidence>
<comment type="cofactor">
    <cofactor evidence="1">
        <name>Mg(2+)</name>
        <dbReference type="ChEBI" id="CHEBI:18420"/>
    </cofactor>
</comment>
<keyword evidence="9" id="KW-0460">Magnesium</keyword>
<dbReference type="NCBIfam" id="TIGR01488">
    <property type="entry name" value="HAD-SF-IB"/>
    <property type="match status" value="1"/>
</dbReference>
<dbReference type="SFLD" id="SFLDS00003">
    <property type="entry name" value="Haloacid_Dehalogenase"/>
    <property type="match status" value="1"/>
</dbReference>
<comment type="similarity">
    <text evidence="3">Belongs to the HAD-like hydrolase superfamily. SerB family.</text>
</comment>
<evidence type="ECO:0000256" key="8">
    <source>
        <dbReference type="ARBA" id="ARBA00022801"/>
    </source>
</evidence>
<sequence>MSLVATLICNPANPALDSTVVDGARAILPSAGAPQWLFDEVAVDIPFEGPIPFEGRDVRTIENRLREARGDLPIDIVVQPRAARRKKLFLADMDSTMIGQECIDELADFVGLKPHVAAITERAMRGEIEFEPALRERVALLKGMPVSVVEEVLKKRITPTPGGRELVMTMRAHGAWTCLISGGFTLFTKAVAEAIGFQENRANQLLTRDGQLVGEVREPILGRAAKLATLIELRESFDLDEIDTLVTGDGANDLGMIQAAGLGVAYHAKPAVAAAAAARIDHGDLTALLYAQGYRRDEFVEG</sequence>
<evidence type="ECO:0000256" key="14">
    <source>
        <dbReference type="PIRSR" id="PIRSR604469-1"/>
    </source>
</evidence>
<keyword evidence="16" id="KW-1185">Reference proteome</keyword>
<evidence type="ECO:0000256" key="3">
    <source>
        <dbReference type="ARBA" id="ARBA00009184"/>
    </source>
</evidence>
<dbReference type="InterPro" id="IPR036412">
    <property type="entry name" value="HAD-like_sf"/>
</dbReference>
<comment type="pathway">
    <text evidence="2">Amino-acid biosynthesis; L-serine biosynthesis; L-serine from 3-phospho-D-glycerate: step 3/3.</text>
</comment>
<dbReference type="GO" id="GO:0005737">
    <property type="term" value="C:cytoplasm"/>
    <property type="evidence" value="ECO:0007669"/>
    <property type="project" value="TreeGrafter"/>
</dbReference>
<accession>A0A975RYC8</accession>
<proteinExistence type="inferred from homology"/>
<evidence type="ECO:0000256" key="4">
    <source>
        <dbReference type="ARBA" id="ARBA00012640"/>
    </source>
</evidence>
<dbReference type="InterPro" id="IPR004469">
    <property type="entry name" value="PSP"/>
</dbReference>
<evidence type="ECO:0000256" key="9">
    <source>
        <dbReference type="ARBA" id="ARBA00022842"/>
    </source>
</evidence>
<evidence type="ECO:0000256" key="1">
    <source>
        <dbReference type="ARBA" id="ARBA00001946"/>
    </source>
</evidence>
<dbReference type="SUPFAM" id="SSF56784">
    <property type="entry name" value="HAD-like"/>
    <property type="match status" value="1"/>
</dbReference>
<dbReference type="PANTHER" id="PTHR43344">
    <property type="entry name" value="PHOSPHOSERINE PHOSPHATASE"/>
    <property type="match status" value="1"/>
</dbReference>
<feature type="active site" description="Nucleophile" evidence="14">
    <location>
        <position position="92"/>
    </location>
</feature>
<organism evidence="15 16">
    <name type="scientific">Bradyrhizobium sediminis</name>
    <dbReference type="NCBI Taxonomy" id="2840469"/>
    <lineage>
        <taxon>Bacteria</taxon>
        <taxon>Pseudomonadati</taxon>
        <taxon>Pseudomonadota</taxon>
        <taxon>Alphaproteobacteria</taxon>
        <taxon>Hyphomicrobiales</taxon>
        <taxon>Nitrobacteraceae</taxon>
        <taxon>Bradyrhizobium</taxon>
    </lineage>
</organism>
<keyword evidence="8 15" id="KW-0378">Hydrolase</keyword>
<dbReference type="SFLD" id="SFLDG01137">
    <property type="entry name" value="C1.6.1:_Phosphoserine_Phosphat"/>
    <property type="match status" value="1"/>
</dbReference>
<evidence type="ECO:0000313" key="15">
    <source>
        <dbReference type="EMBL" id="QWG24705.1"/>
    </source>
</evidence>
<comment type="catalytic activity">
    <reaction evidence="13">
        <text>O-phospho-D-serine + H2O = D-serine + phosphate</text>
        <dbReference type="Rhea" id="RHEA:24873"/>
        <dbReference type="ChEBI" id="CHEBI:15377"/>
        <dbReference type="ChEBI" id="CHEBI:35247"/>
        <dbReference type="ChEBI" id="CHEBI:43474"/>
        <dbReference type="ChEBI" id="CHEBI:58680"/>
        <dbReference type="EC" id="3.1.3.3"/>
    </reaction>
</comment>
<dbReference type="EC" id="3.1.3.3" evidence="4"/>
<evidence type="ECO:0000256" key="5">
    <source>
        <dbReference type="ARBA" id="ARBA00015196"/>
    </source>
</evidence>
<dbReference type="InterPro" id="IPR023214">
    <property type="entry name" value="HAD_sf"/>
</dbReference>